<keyword evidence="3" id="KW-1185">Reference proteome</keyword>
<accession>A0A0S3T7H0</accession>
<dbReference type="EMBL" id="AP015044">
    <property type="protein sequence ID" value="BAU01179.1"/>
    <property type="molecule type" value="Genomic_DNA"/>
</dbReference>
<evidence type="ECO:0000313" key="2">
    <source>
        <dbReference type="EMBL" id="BAU01179.1"/>
    </source>
</evidence>
<feature type="compositionally biased region" description="Acidic residues" evidence="1">
    <location>
        <begin position="1"/>
        <end position="16"/>
    </location>
</feature>
<feature type="region of interest" description="Disordered" evidence="1">
    <location>
        <begin position="1"/>
        <end position="30"/>
    </location>
</feature>
<dbReference type="AlphaFoldDB" id="A0A0S3T7H0"/>
<sequence>DGDEESEKLDLSDDETGPTKKQSPNRPSQSELFKEIVKAHGFSVDSAFDKWVQQGKELGREEIMLAVCNLRKGKMYGRAF</sequence>
<feature type="compositionally biased region" description="Polar residues" evidence="1">
    <location>
        <begin position="19"/>
        <end position="30"/>
    </location>
</feature>
<protein>
    <submittedName>
        <fullName evidence="2">Uncharacterized protein</fullName>
    </submittedName>
</protein>
<name>A0A0S3T7H0_PHAAN</name>
<organism evidence="2 3">
    <name type="scientific">Vigna angularis var. angularis</name>
    <dbReference type="NCBI Taxonomy" id="157739"/>
    <lineage>
        <taxon>Eukaryota</taxon>
        <taxon>Viridiplantae</taxon>
        <taxon>Streptophyta</taxon>
        <taxon>Embryophyta</taxon>
        <taxon>Tracheophyta</taxon>
        <taxon>Spermatophyta</taxon>
        <taxon>Magnoliopsida</taxon>
        <taxon>eudicotyledons</taxon>
        <taxon>Gunneridae</taxon>
        <taxon>Pentapetalae</taxon>
        <taxon>rosids</taxon>
        <taxon>fabids</taxon>
        <taxon>Fabales</taxon>
        <taxon>Fabaceae</taxon>
        <taxon>Papilionoideae</taxon>
        <taxon>50 kb inversion clade</taxon>
        <taxon>NPAAA clade</taxon>
        <taxon>indigoferoid/millettioid clade</taxon>
        <taxon>Phaseoleae</taxon>
        <taxon>Vigna</taxon>
    </lineage>
</organism>
<evidence type="ECO:0000256" key="1">
    <source>
        <dbReference type="SAM" id="MobiDB-lite"/>
    </source>
</evidence>
<gene>
    <name evidence="2" type="primary">Vigan.11G035700</name>
    <name evidence="2" type="ORF">VIGAN_11035700</name>
</gene>
<feature type="non-terminal residue" evidence="2">
    <location>
        <position position="1"/>
    </location>
</feature>
<dbReference type="Proteomes" id="UP000291084">
    <property type="component" value="Chromosome 11"/>
</dbReference>
<proteinExistence type="predicted"/>
<evidence type="ECO:0000313" key="3">
    <source>
        <dbReference type="Proteomes" id="UP000291084"/>
    </source>
</evidence>
<reference evidence="2 3" key="1">
    <citation type="journal article" date="2015" name="Sci. Rep.">
        <title>The power of single molecule real-time sequencing technology in the de novo assembly of a eukaryotic genome.</title>
        <authorList>
            <person name="Sakai H."/>
            <person name="Naito K."/>
            <person name="Ogiso-Tanaka E."/>
            <person name="Takahashi Y."/>
            <person name="Iseki K."/>
            <person name="Muto C."/>
            <person name="Satou K."/>
            <person name="Teruya K."/>
            <person name="Shiroma A."/>
            <person name="Shimoji M."/>
            <person name="Hirano T."/>
            <person name="Itoh T."/>
            <person name="Kaga A."/>
            <person name="Tomooka N."/>
        </authorList>
    </citation>
    <scope>NUCLEOTIDE SEQUENCE [LARGE SCALE GENOMIC DNA]</scope>
    <source>
        <strain evidence="3">cv. Shumari</strain>
    </source>
</reference>